<dbReference type="PANTHER" id="PTHR47755">
    <property type="entry name" value="CELL DIVISION PROTEIN FTSX"/>
    <property type="match status" value="1"/>
</dbReference>
<evidence type="ECO:0000256" key="8">
    <source>
        <dbReference type="ARBA" id="ARBA00023136"/>
    </source>
</evidence>
<dbReference type="RefSeq" id="WP_308727780.1">
    <property type="nucleotide sequence ID" value="NZ_JAJEQF010000005.1"/>
</dbReference>
<name>A0AAE3AW12_9FIRM</name>
<proteinExistence type="inferred from homology"/>
<evidence type="ECO:0000256" key="5">
    <source>
        <dbReference type="ARBA" id="ARBA00022618"/>
    </source>
</evidence>
<feature type="domain" description="ABC3 transporter permease C-terminal" evidence="12">
    <location>
        <begin position="176"/>
        <end position="295"/>
    </location>
</feature>
<dbReference type="GO" id="GO:0051301">
    <property type="term" value="P:cell division"/>
    <property type="evidence" value="ECO:0007669"/>
    <property type="project" value="UniProtKB-KW"/>
</dbReference>
<sequence length="299" mass="33410">MRISTFFYTLKQGVINIFRNKLFSLASIATISACLFLFGLFYAVILNFQNVVHTAEEDVSVTVFFKDGTTQEEMEQIGAQIRARDEVSEAKFISADEAWAEWAPENIGEDYNEIYTENPLEGMDNYEIYMNDVSKQESLVSWLESIPQVDNVRHSEIAATTLTGVNALVAYTSVGIIAILLAVSVFLINNTVMIGISVRKSEIEIMKYIGATDFFVRSPFVIEGILIGLIGSLLPLGLIYVLYKKFIDYVMIEFPSLSGLLQFLPVSEIYRTLLPVCMGLGAGIGFLGSFITVRKHLRV</sequence>
<gene>
    <name evidence="14" type="primary">ftsX</name>
    <name evidence="14" type="ORF">LKD45_03445</name>
</gene>
<dbReference type="PROSITE" id="PS51257">
    <property type="entry name" value="PROKAR_LIPOPROTEIN"/>
    <property type="match status" value="1"/>
</dbReference>
<dbReference type="GO" id="GO:0005886">
    <property type="term" value="C:plasma membrane"/>
    <property type="evidence" value="ECO:0007669"/>
    <property type="project" value="UniProtKB-SubCell"/>
</dbReference>
<comment type="subcellular location">
    <subcellularLocation>
        <location evidence="1">Cell membrane</location>
        <topology evidence="1">Multi-pass membrane protein</topology>
    </subcellularLocation>
</comment>
<feature type="domain" description="FtsX extracellular" evidence="13">
    <location>
        <begin position="59"/>
        <end position="152"/>
    </location>
</feature>
<organism evidence="14 15">
    <name type="scientific">Gallintestinimicrobium propionicum</name>
    <dbReference type="NCBI Taxonomy" id="2981770"/>
    <lineage>
        <taxon>Bacteria</taxon>
        <taxon>Bacillati</taxon>
        <taxon>Bacillota</taxon>
        <taxon>Clostridia</taxon>
        <taxon>Lachnospirales</taxon>
        <taxon>Lachnospiraceae</taxon>
        <taxon>Gallintestinimicrobium</taxon>
    </lineage>
</organism>
<dbReference type="PIRSF" id="PIRSF003097">
    <property type="entry name" value="FtsX"/>
    <property type="match status" value="1"/>
</dbReference>
<keyword evidence="15" id="KW-1185">Reference proteome</keyword>
<keyword evidence="9 10" id="KW-0131">Cell cycle</keyword>
<dbReference type="InterPro" id="IPR058204">
    <property type="entry name" value="FtsX_firmicutes-type"/>
</dbReference>
<keyword evidence="7 11" id="KW-1133">Transmembrane helix</keyword>
<evidence type="ECO:0000259" key="13">
    <source>
        <dbReference type="Pfam" id="PF18075"/>
    </source>
</evidence>
<comment type="caution">
    <text evidence="14">The sequence shown here is derived from an EMBL/GenBank/DDBJ whole genome shotgun (WGS) entry which is preliminary data.</text>
</comment>
<dbReference type="PANTHER" id="PTHR47755:SF1">
    <property type="entry name" value="CELL DIVISION PROTEIN FTSX"/>
    <property type="match status" value="1"/>
</dbReference>
<dbReference type="Pfam" id="PF18075">
    <property type="entry name" value="FtsX_ECD"/>
    <property type="match status" value="1"/>
</dbReference>
<dbReference type="Pfam" id="PF02687">
    <property type="entry name" value="FtsX"/>
    <property type="match status" value="1"/>
</dbReference>
<accession>A0AAE3AW12</accession>
<evidence type="ECO:0000256" key="10">
    <source>
        <dbReference type="PIRNR" id="PIRNR003097"/>
    </source>
</evidence>
<feature type="transmembrane region" description="Helical" evidence="11">
    <location>
        <begin position="168"/>
        <end position="198"/>
    </location>
</feature>
<evidence type="ECO:0000256" key="11">
    <source>
        <dbReference type="SAM" id="Phobius"/>
    </source>
</evidence>
<evidence type="ECO:0000256" key="3">
    <source>
        <dbReference type="ARBA" id="ARBA00021907"/>
    </source>
</evidence>
<dbReference type="EMBL" id="JAJEQF010000005">
    <property type="protein sequence ID" value="MCC2166763.1"/>
    <property type="molecule type" value="Genomic_DNA"/>
</dbReference>
<dbReference type="NCBIfam" id="NF038347">
    <property type="entry name" value="FtsX_Gpos"/>
    <property type="match status" value="1"/>
</dbReference>
<keyword evidence="5 10" id="KW-0132">Cell division</keyword>
<keyword evidence="4 10" id="KW-1003">Cell membrane</keyword>
<keyword evidence="8 10" id="KW-0472">Membrane</keyword>
<evidence type="ECO:0000259" key="12">
    <source>
        <dbReference type="Pfam" id="PF02687"/>
    </source>
</evidence>
<protein>
    <recommendedName>
        <fullName evidence="3 10">Cell division protein FtsX</fullName>
    </recommendedName>
</protein>
<dbReference type="Proteomes" id="UP001199355">
    <property type="component" value="Unassembled WGS sequence"/>
</dbReference>
<evidence type="ECO:0000256" key="4">
    <source>
        <dbReference type="ARBA" id="ARBA00022475"/>
    </source>
</evidence>
<evidence type="ECO:0000256" key="2">
    <source>
        <dbReference type="ARBA" id="ARBA00007379"/>
    </source>
</evidence>
<dbReference type="InterPro" id="IPR004513">
    <property type="entry name" value="FtsX"/>
</dbReference>
<feature type="transmembrane region" description="Helical" evidence="11">
    <location>
        <begin position="219"/>
        <end position="243"/>
    </location>
</feature>
<evidence type="ECO:0000256" key="9">
    <source>
        <dbReference type="ARBA" id="ARBA00023306"/>
    </source>
</evidence>
<evidence type="ECO:0000313" key="14">
    <source>
        <dbReference type="EMBL" id="MCC2166763.1"/>
    </source>
</evidence>
<evidence type="ECO:0000256" key="6">
    <source>
        <dbReference type="ARBA" id="ARBA00022692"/>
    </source>
</evidence>
<evidence type="ECO:0000256" key="1">
    <source>
        <dbReference type="ARBA" id="ARBA00004651"/>
    </source>
</evidence>
<feature type="transmembrane region" description="Helical" evidence="11">
    <location>
        <begin position="21"/>
        <end position="45"/>
    </location>
</feature>
<dbReference type="InterPro" id="IPR040690">
    <property type="entry name" value="FtsX_ECD"/>
</dbReference>
<comment type="similarity">
    <text evidence="2 10">Belongs to the ABC-4 integral membrane protein family. FtsX subfamily.</text>
</comment>
<reference evidence="14 15" key="1">
    <citation type="submission" date="2021-10" db="EMBL/GenBank/DDBJ databases">
        <title>Anaerobic single-cell dispensing facilitates the cultivation of human gut bacteria.</title>
        <authorList>
            <person name="Afrizal A."/>
        </authorList>
    </citation>
    <scope>NUCLEOTIDE SEQUENCE [LARGE SCALE GENOMIC DNA]</scope>
    <source>
        <strain evidence="14 15">CLA-AA-H244</strain>
    </source>
</reference>
<feature type="transmembrane region" description="Helical" evidence="11">
    <location>
        <begin position="273"/>
        <end position="293"/>
    </location>
</feature>
<keyword evidence="6 11" id="KW-0812">Transmembrane</keyword>
<comment type="function">
    <text evidence="10">Part of the ABC transporter FtsEX involved in asymmetric cellular division facilitating the initiation of sporulation.</text>
</comment>
<dbReference type="AlphaFoldDB" id="A0AAE3AW12"/>
<evidence type="ECO:0000256" key="7">
    <source>
        <dbReference type="ARBA" id="ARBA00022989"/>
    </source>
</evidence>
<evidence type="ECO:0000313" key="15">
    <source>
        <dbReference type="Proteomes" id="UP001199355"/>
    </source>
</evidence>
<dbReference type="Gene3D" id="3.30.70.3040">
    <property type="match status" value="1"/>
</dbReference>
<dbReference type="InterPro" id="IPR003838">
    <property type="entry name" value="ABC3_permease_C"/>
</dbReference>